<dbReference type="PANTHER" id="PTHR43738:SF1">
    <property type="entry name" value="HEMIN TRANSPORT SYSTEM PERMEASE PROTEIN HRTB-RELATED"/>
    <property type="match status" value="1"/>
</dbReference>
<feature type="domain" description="ABC3 transporter permease C-terminal" evidence="9">
    <location>
        <begin position="282"/>
        <end position="389"/>
    </location>
</feature>
<feature type="domain" description="MacB-like periplasmic core" evidence="10">
    <location>
        <begin position="22"/>
        <end position="190"/>
    </location>
</feature>
<dbReference type="InterPro" id="IPR003838">
    <property type="entry name" value="ABC3_permease_C"/>
</dbReference>
<evidence type="ECO:0000256" key="8">
    <source>
        <dbReference type="SAM" id="Phobius"/>
    </source>
</evidence>
<dbReference type="RefSeq" id="WP_310547970.1">
    <property type="nucleotide sequence ID" value="NZ_JAVKGR010000004.1"/>
</dbReference>
<evidence type="ECO:0000256" key="6">
    <source>
        <dbReference type="ARBA" id="ARBA00023136"/>
    </source>
</evidence>
<dbReference type="InterPro" id="IPR051125">
    <property type="entry name" value="ABC-4/HrtB_transporter"/>
</dbReference>
<evidence type="ECO:0000313" key="12">
    <source>
        <dbReference type="Proteomes" id="UP001251870"/>
    </source>
</evidence>
<keyword evidence="4 8" id="KW-0812">Transmembrane</keyword>
<dbReference type="InterPro" id="IPR025857">
    <property type="entry name" value="MacB_PCD"/>
</dbReference>
<keyword evidence="12" id="KW-1185">Reference proteome</keyword>
<keyword evidence="3" id="KW-1003">Cell membrane</keyword>
<organism evidence="11 12">
    <name type="scientific">Nesterenkonia aerolata</name>
    <dbReference type="NCBI Taxonomy" id="3074079"/>
    <lineage>
        <taxon>Bacteria</taxon>
        <taxon>Bacillati</taxon>
        <taxon>Actinomycetota</taxon>
        <taxon>Actinomycetes</taxon>
        <taxon>Micrococcales</taxon>
        <taxon>Micrococcaceae</taxon>
        <taxon>Nesterenkonia</taxon>
    </lineage>
</organism>
<feature type="transmembrane region" description="Helical" evidence="8">
    <location>
        <begin position="328"/>
        <end position="350"/>
    </location>
</feature>
<dbReference type="Proteomes" id="UP001251870">
    <property type="component" value="Unassembled WGS sequence"/>
</dbReference>
<name>A0ABU2DR45_9MICC</name>
<keyword evidence="2" id="KW-0813">Transport</keyword>
<evidence type="ECO:0000313" key="11">
    <source>
        <dbReference type="EMBL" id="MDR8018972.1"/>
    </source>
</evidence>
<evidence type="ECO:0000259" key="10">
    <source>
        <dbReference type="Pfam" id="PF12704"/>
    </source>
</evidence>
<evidence type="ECO:0000256" key="1">
    <source>
        <dbReference type="ARBA" id="ARBA00004651"/>
    </source>
</evidence>
<dbReference type="Pfam" id="PF02687">
    <property type="entry name" value="FtsX"/>
    <property type="match status" value="1"/>
</dbReference>
<reference evidence="11 12" key="1">
    <citation type="submission" date="2023-09" db="EMBL/GenBank/DDBJ databases">
        <title>Description of three actinobacteria isolated from air of manufacturing shop in a pharmaceutical factory.</title>
        <authorList>
            <person name="Zhang D.-F."/>
        </authorList>
    </citation>
    <scope>NUCLEOTIDE SEQUENCE [LARGE SCALE GENOMIC DNA]</scope>
    <source>
        <strain evidence="11 12">LY-0111</strain>
    </source>
</reference>
<protein>
    <submittedName>
        <fullName evidence="11">ABC transporter permease</fullName>
    </submittedName>
</protein>
<accession>A0ABU2DR45</accession>
<dbReference type="EMBL" id="JAVKGR010000004">
    <property type="protein sequence ID" value="MDR8018972.1"/>
    <property type="molecule type" value="Genomic_DNA"/>
</dbReference>
<evidence type="ECO:0000256" key="7">
    <source>
        <dbReference type="ARBA" id="ARBA00038076"/>
    </source>
</evidence>
<comment type="similarity">
    <text evidence="7">Belongs to the ABC-4 integral membrane protein family.</text>
</comment>
<evidence type="ECO:0000256" key="3">
    <source>
        <dbReference type="ARBA" id="ARBA00022475"/>
    </source>
</evidence>
<feature type="transmembrane region" description="Helical" evidence="8">
    <location>
        <begin position="362"/>
        <end position="381"/>
    </location>
</feature>
<keyword evidence="5 8" id="KW-1133">Transmembrane helix</keyword>
<evidence type="ECO:0000259" key="9">
    <source>
        <dbReference type="Pfam" id="PF02687"/>
    </source>
</evidence>
<proteinExistence type="inferred from homology"/>
<comment type="caution">
    <text evidence="11">The sequence shown here is derived from an EMBL/GenBank/DDBJ whole genome shotgun (WGS) entry which is preliminary data.</text>
</comment>
<sequence length="396" mass="40252">MFLALRDIRFATGRFALMGAVVALITFLLIMLSGLTAGLAQQTTSAIEQLEADTVAFGAPAGEDEPSAEFTDSTVTSAQVDAWGSADGVESASALGISQTRLDLSGDRQGSTSVALFGAESGATAAAGAGTELSSGEAVLSAGITEELDVGRGDTVVISGVELEVVDVVAEKSYSHLPVVWTTREDWQAASHIDGTGGSEAEEIIGTVVISSFTEDVTSENPISSLTPGLWKAVTGAELSGGEIRDAVDEAAGTKAMSRGESFHALPSYTSENGSLTMIQGFLYGISALVILAFLSVWTVQRTRDIAVLRALGASSGYVLRDAVGQALIVLLLGAGLGGGLGAAGGLLAADVAPFLTDLTTTLLPMTGVVVLGALGSVLAVRRVRTVDPMLALGGN</sequence>
<dbReference type="PANTHER" id="PTHR43738">
    <property type="entry name" value="ABC TRANSPORTER, MEMBRANE PROTEIN"/>
    <property type="match status" value="1"/>
</dbReference>
<evidence type="ECO:0000256" key="4">
    <source>
        <dbReference type="ARBA" id="ARBA00022692"/>
    </source>
</evidence>
<evidence type="ECO:0000256" key="5">
    <source>
        <dbReference type="ARBA" id="ARBA00022989"/>
    </source>
</evidence>
<evidence type="ECO:0000256" key="2">
    <source>
        <dbReference type="ARBA" id="ARBA00022448"/>
    </source>
</evidence>
<feature type="transmembrane region" description="Helical" evidence="8">
    <location>
        <begin position="281"/>
        <end position="300"/>
    </location>
</feature>
<comment type="subcellular location">
    <subcellularLocation>
        <location evidence="1">Cell membrane</location>
        <topology evidence="1">Multi-pass membrane protein</topology>
    </subcellularLocation>
</comment>
<keyword evidence="6 8" id="KW-0472">Membrane</keyword>
<dbReference type="Pfam" id="PF12704">
    <property type="entry name" value="MacB_PCD"/>
    <property type="match status" value="1"/>
</dbReference>
<gene>
    <name evidence="11" type="ORF">RIL96_05270</name>
</gene>